<sequence length="272" mass="28673">MTPKLNETARNLADAFRRYITETASRYRTPGRHAGPEGDRQHLFDSAGLQQALRRARTYSTPARKTAALGTGASLLLSGMVFGVAEAATLEAPETVSERQLVNIRQLDEEPPAEAPVEDGAGSTAPVQDGAGTTAPVAEEPPAKPSVPVDGMVITSPFGWRINPMTGSGQEWHTGTDFRGVTGTEVRSARAGTVTEAGWHTTGGGGLRVVVDHGNGTQTTYNHLNDIRVEPGQPVGEGQAVGGVGSTGNSTGPHLHFEVLINGEYIDPMTWL</sequence>
<dbReference type="GeneID" id="95608932"/>
<evidence type="ECO:0000256" key="2">
    <source>
        <dbReference type="SAM" id="MobiDB-lite"/>
    </source>
</evidence>
<dbReference type="Pfam" id="PF01551">
    <property type="entry name" value="Peptidase_M23"/>
    <property type="match status" value="1"/>
</dbReference>
<dbReference type="Proteomes" id="UP001063368">
    <property type="component" value="Chromosome"/>
</dbReference>
<evidence type="ECO:0000259" key="3">
    <source>
        <dbReference type="Pfam" id="PF01551"/>
    </source>
</evidence>
<evidence type="ECO:0000313" key="4">
    <source>
        <dbReference type="EMBL" id="UYB35750.1"/>
    </source>
</evidence>
<evidence type="ECO:0000256" key="1">
    <source>
        <dbReference type="ARBA" id="ARBA00022729"/>
    </source>
</evidence>
<dbReference type="InterPro" id="IPR016047">
    <property type="entry name" value="M23ase_b-sheet_dom"/>
</dbReference>
<evidence type="ECO:0000313" key="5">
    <source>
        <dbReference type="Proteomes" id="UP001063368"/>
    </source>
</evidence>
<feature type="domain" description="M23ase beta-sheet core" evidence="3">
    <location>
        <begin position="173"/>
        <end position="268"/>
    </location>
</feature>
<dbReference type="InterPro" id="IPR011055">
    <property type="entry name" value="Dup_hybrid_motif"/>
</dbReference>
<proteinExistence type="predicted"/>
<gene>
    <name evidence="4" type="ORF">N9A08_14200</name>
</gene>
<organism evidence="4 5">
    <name type="scientific">Arthrobacter koreensis</name>
    <dbReference type="NCBI Taxonomy" id="199136"/>
    <lineage>
        <taxon>Bacteria</taxon>
        <taxon>Bacillati</taxon>
        <taxon>Actinomycetota</taxon>
        <taxon>Actinomycetes</taxon>
        <taxon>Micrococcales</taxon>
        <taxon>Micrococcaceae</taxon>
        <taxon>Arthrobacter</taxon>
    </lineage>
</organism>
<dbReference type="CDD" id="cd12797">
    <property type="entry name" value="M23_peptidase"/>
    <property type="match status" value="1"/>
</dbReference>
<dbReference type="EMBL" id="CP106856">
    <property type="protein sequence ID" value="UYB35750.1"/>
    <property type="molecule type" value="Genomic_DNA"/>
</dbReference>
<protein>
    <submittedName>
        <fullName evidence="4">M23 family metallopeptidase</fullName>
    </submittedName>
</protein>
<accession>A0ABY6FRB7</accession>
<dbReference type="PANTHER" id="PTHR21666:SF289">
    <property type="entry name" value="L-ALA--D-GLU ENDOPEPTIDASE"/>
    <property type="match status" value="1"/>
</dbReference>
<keyword evidence="1" id="KW-0732">Signal</keyword>
<dbReference type="PANTHER" id="PTHR21666">
    <property type="entry name" value="PEPTIDASE-RELATED"/>
    <property type="match status" value="1"/>
</dbReference>
<reference evidence="4" key="1">
    <citation type="submission" date="2022-09" db="EMBL/GenBank/DDBJ databases">
        <authorList>
            <person name="Li D."/>
            <person name="Cheng J."/>
            <person name="Li Y."/>
        </authorList>
    </citation>
    <scope>NUCLEOTIDE SEQUENCE</scope>
    <source>
        <strain evidence="4">DL</strain>
    </source>
</reference>
<dbReference type="Gene3D" id="2.70.70.10">
    <property type="entry name" value="Glucose Permease (Domain IIA)"/>
    <property type="match status" value="1"/>
</dbReference>
<keyword evidence="5" id="KW-1185">Reference proteome</keyword>
<dbReference type="SUPFAM" id="SSF51261">
    <property type="entry name" value="Duplicated hybrid motif"/>
    <property type="match status" value="1"/>
</dbReference>
<name>A0ABY6FRB7_9MICC</name>
<dbReference type="InterPro" id="IPR050570">
    <property type="entry name" value="Cell_wall_metabolism_enzyme"/>
</dbReference>
<feature type="region of interest" description="Disordered" evidence="2">
    <location>
        <begin position="109"/>
        <end position="150"/>
    </location>
</feature>
<dbReference type="RefSeq" id="WP_226802324.1">
    <property type="nucleotide sequence ID" value="NZ_BAAAKG010000001.1"/>
</dbReference>